<dbReference type="PANTHER" id="PTHR30026:SF20">
    <property type="entry name" value="OUTER MEMBRANE PROTEIN TOLC"/>
    <property type="match status" value="1"/>
</dbReference>
<feature type="coiled-coil region" evidence="6">
    <location>
        <begin position="115"/>
        <end position="166"/>
    </location>
</feature>
<evidence type="ECO:0000256" key="6">
    <source>
        <dbReference type="SAM" id="Coils"/>
    </source>
</evidence>
<evidence type="ECO:0000313" key="9">
    <source>
        <dbReference type="EMBL" id="SEJ24485.1"/>
    </source>
</evidence>
<dbReference type="GO" id="GO:0015288">
    <property type="term" value="F:porin activity"/>
    <property type="evidence" value="ECO:0007669"/>
    <property type="project" value="TreeGrafter"/>
</dbReference>
<feature type="signal peptide" evidence="8">
    <location>
        <begin position="1"/>
        <end position="26"/>
    </location>
</feature>
<accession>A0A1H6XIS1</accession>
<keyword evidence="6" id="KW-0175">Coiled coil</keyword>
<dbReference type="GO" id="GO:1990281">
    <property type="term" value="C:efflux pump complex"/>
    <property type="evidence" value="ECO:0007669"/>
    <property type="project" value="TreeGrafter"/>
</dbReference>
<dbReference type="PANTHER" id="PTHR30026">
    <property type="entry name" value="OUTER MEMBRANE PROTEIN TOLC"/>
    <property type="match status" value="1"/>
</dbReference>
<dbReference type="Proteomes" id="UP000183077">
    <property type="component" value="Unassembled WGS sequence"/>
</dbReference>
<evidence type="ECO:0000256" key="5">
    <source>
        <dbReference type="ARBA" id="ARBA00023237"/>
    </source>
</evidence>
<keyword evidence="8" id="KW-0732">Signal</keyword>
<keyword evidence="2" id="KW-1134">Transmembrane beta strand</keyword>
<dbReference type="SUPFAM" id="SSF56954">
    <property type="entry name" value="Outer membrane efflux proteins (OEP)"/>
    <property type="match status" value="2"/>
</dbReference>
<evidence type="ECO:0000256" key="2">
    <source>
        <dbReference type="ARBA" id="ARBA00022452"/>
    </source>
</evidence>
<feature type="compositionally biased region" description="Low complexity" evidence="7">
    <location>
        <begin position="208"/>
        <end position="237"/>
    </location>
</feature>
<evidence type="ECO:0000313" key="10">
    <source>
        <dbReference type="Proteomes" id="UP000183077"/>
    </source>
</evidence>
<feature type="chain" id="PRO_5010374395" evidence="8">
    <location>
        <begin position="27"/>
        <end position="496"/>
    </location>
</feature>
<evidence type="ECO:0000256" key="3">
    <source>
        <dbReference type="ARBA" id="ARBA00022692"/>
    </source>
</evidence>
<dbReference type="Gene3D" id="1.20.1600.10">
    <property type="entry name" value="Outer membrane efflux proteins (OEP)"/>
    <property type="match status" value="2"/>
</dbReference>
<name>A0A1H6XIS1_9FLAO</name>
<gene>
    <name evidence="9" type="ORF">SAMN04488018_11914</name>
</gene>
<organism evidence="9 10">
    <name type="scientific">Myroides marinus</name>
    <dbReference type="NCBI Taxonomy" id="703342"/>
    <lineage>
        <taxon>Bacteria</taxon>
        <taxon>Pseudomonadati</taxon>
        <taxon>Bacteroidota</taxon>
        <taxon>Flavobacteriia</taxon>
        <taxon>Flavobacteriales</taxon>
        <taxon>Flavobacteriaceae</taxon>
        <taxon>Myroides</taxon>
    </lineage>
</organism>
<reference evidence="9 10" key="1">
    <citation type="submission" date="2016-10" db="EMBL/GenBank/DDBJ databases">
        <authorList>
            <person name="de Groot N.N."/>
        </authorList>
    </citation>
    <scope>NUCLEOTIDE SEQUENCE [LARGE SCALE GENOMIC DNA]</scope>
    <source>
        <strain evidence="9 10">DSM 23048</strain>
    </source>
</reference>
<feature type="compositionally biased region" description="Polar residues" evidence="7">
    <location>
        <begin position="177"/>
        <end position="186"/>
    </location>
</feature>
<dbReference type="GeneID" id="82258178"/>
<protein>
    <submittedName>
        <fullName evidence="9">Outer membrane efflux protein</fullName>
    </submittedName>
</protein>
<evidence type="ECO:0000256" key="4">
    <source>
        <dbReference type="ARBA" id="ARBA00023136"/>
    </source>
</evidence>
<evidence type="ECO:0000256" key="8">
    <source>
        <dbReference type="SAM" id="SignalP"/>
    </source>
</evidence>
<dbReference type="InterPro" id="IPR051906">
    <property type="entry name" value="TolC-like"/>
</dbReference>
<feature type="region of interest" description="Disordered" evidence="7">
    <location>
        <begin position="177"/>
        <end position="237"/>
    </location>
</feature>
<dbReference type="RefSeq" id="WP_074747309.1">
    <property type="nucleotide sequence ID" value="NZ_FNYS01000019.1"/>
</dbReference>
<dbReference type="GO" id="GO:0009279">
    <property type="term" value="C:cell outer membrane"/>
    <property type="evidence" value="ECO:0007669"/>
    <property type="project" value="UniProtKB-SubCell"/>
</dbReference>
<feature type="compositionally biased region" description="Low complexity" evidence="7">
    <location>
        <begin position="187"/>
        <end position="200"/>
    </location>
</feature>
<sequence>MNKNKSNMYIYLASAFLAVTSFTATAVAQEQPKDSLAHYLNVALENNPGVKSQKLAYEAFLQKIPQAGAYQDPELSMEFYTKPMDIVGGRNIGNVSVMQMLPWFGTRKSARVEANHMANMQNEQYKETIDNLTLQVYTQWYNLQKLNEQLQNNQENRKLLQQLEQLAIRKFSAPSNSAKVTATPKVSSNTASGATASASSGMGGMSMGGVAKASATPSASMSSMSSGSGMSEMGSSSASGMSDVLRIGLELIEIENNIESLHSQIKAEKAKFNALLDRDATKEVVLGQIEKVNFLYSEEDALLAIELNNPMLGMITEEGLAYKAKAEMDRKMSYPMIGLGVQYMIIGKTNDMMLAMGDMNGKDMIMPMMTVSLPIFRKKYKAQQEEGKLWWKSSDNKFQETYNTLKSEYYGYKSQLDDAVRVVTLYEKQTTLAQTTYNLIIKEFVTGKSDLTNVIQVQRQLLDYQLKKAEAIANYNTMVASIKKLLAVRDNTQNIQ</sequence>
<dbReference type="GO" id="GO:0015562">
    <property type="term" value="F:efflux transmembrane transporter activity"/>
    <property type="evidence" value="ECO:0007669"/>
    <property type="project" value="InterPro"/>
</dbReference>
<evidence type="ECO:0000256" key="1">
    <source>
        <dbReference type="ARBA" id="ARBA00004442"/>
    </source>
</evidence>
<dbReference type="AlphaFoldDB" id="A0A1H6XIS1"/>
<keyword evidence="3" id="KW-0812">Transmembrane</keyword>
<dbReference type="EMBL" id="FNYS01000019">
    <property type="protein sequence ID" value="SEJ24485.1"/>
    <property type="molecule type" value="Genomic_DNA"/>
</dbReference>
<keyword evidence="4" id="KW-0472">Membrane</keyword>
<evidence type="ECO:0000256" key="7">
    <source>
        <dbReference type="SAM" id="MobiDB-lite"/>
    </source>
</evidence>
<keyword evidence="5" id="KW-0998">Cell outer membrane</keyword>
<comment type="subcellular location">
    <subcellularLocation>
        <location evidence="1">Cell outer membrane</location>
    </subcellularLocation>
</comment>
<proteinExistence type="predicted"/>